<dbReference type="PANTHER" id="PTHR10030:SF37">
    <property type="entry name" value="ALPHA-L-FUCOSIDASE-RELATED"/>
    <property type="match status" value="1"/>
</dbReference>
<name>A0A226ED73_FOLCA</name>
<evidence type="ECO:0000256" key="6">
    <source>
        <dbReference type="ARBA" id="ARBA00023180"/>
    </source>
</evidence>
<dbReference type="SMART" id="SM00812">
    <property type="entry name" value="Alpha_L_fucos"/>
    <property type="match status" value="1"/>
</dbReference>
<feature type="domain" description="Glycoside hydrolase family 29 N-terminal" evidence="12">
    <location>
        <begin position="15"/>
        <end position="367"/>
    </location>
</feature>
<feature type="site" description="May be important for catalysis" evidence="11">
    <location>
        <position position="297"/>
    </location>
</feature>
<evidence type="ECO:0000259" key="13">
    <source>
        <dbReference type="Pfam" id="PF16757"/>
    </source>
</evidence>
<protein>
    <recommendedName>
        <fullName evidence="8">Putative alpha-L-fucosidase</fullName>
        <ecNumber evidence="3">3.2.1.51</ecNumber>
    </recommendedName>
    <alternativeName>
        <fullName evidence="9">Alpha-L-fucoside fucohydrolase</fullName>
    </alternativeName>
</protein>
<evidence type="ECO:0000259" key="12">
    <source>
        <dbReference type="Pfam" id="PF01120"/>
    </source>
</evidence>
<evidence type="ECO:0000256" key="11">
    <source>
        <dbReference type="PIRSR" id="PIRSR001092-1"/>
    </source>
</evidence>
<dbReference type="FunFam" id="3.20.20.80:FF:000027">
    <property type="entry name" value="Alpha-L-fucosidase"/>
    <property type="match status" value="1"/>
</dbReference>
<evidence type="ECO:0000256" key="2">
    <source>
        <dbReference type="ARBA" id="ARBA00007951"/>
    </source>
</evidence>
<sequence>MAETKLKFAVVLLSLANVSSKYTPDWASLDSRITPGWYDDAKIGIFIHWGVFSVPSFSSEVFWESWKSAKILDLPILSFHEYLGNCSSCNEFMKRNYKPGFTYQEFASKFSAEFFRPTDWADLFERAGARYVILTSKHCDGYTLFPSKSSFGWNSLDVGPGRDLVLELGTTLRNQTSLRFGLYYCLYEPFHPLWMKDKANQFKTDDFIEGKVLPNLREIVESYAPDILWTDGEWEASSQYWKSTQFLAWLFNESKVKEFVVINDRWGNETRGRHGGIWTGGDRLNPGFVLPHKWENCMTLDKLSWGYRRNANLDDYLSPQELITTLVETVSCGGNLLVNVGPTKDGIIDIIQQERLLEMGEWLKINGPAIYGSAPWREAQNDTVTKGVWYTSNKETVFAFLTFWPGKTVQLGSVNYNADLTIGMLGYGGKLLYEPSSPGIKVHLPKLEGTRSKYVWTLTISKPCDINKIK</sequence>
<keyword evidence="4 10" id="KW-0732">Signal</keyword>
<evidence type="ECO:0000256" key="4">
    <source>
        <dbReference type="ARBA" id="ARBA00022729"/>
    </source>
</evidence>
<dbReference type="GO" id="GO:0004560">
    <property type="term" value="F:alpha-L-fucosidase activity"/>
    <property type="evidence" value="ECO:0007669"/>
    <property type="project" value="UniProtKB-EC"/>
</dbReference>
<evidence type="ECO:0000256" key="3">
    <source>
        <dbReference type="ARBA" id="ARBA00012662"/>
    </source>
</evidence>
<dbReference type="OrthoDB" id="6039950at2759"/>
<gene>
    <name evidence="14" type="ORF">Fcan01_11666</name>
</gene>
<dbReference type="GO" id="GO:0005764">
    <property type="term" value="C:lysosome"/>
    <property type="evidence" value="ECO:0007669"/>
    <property type="project" value="TreeGrafter"/>
</dbReference>
<evidence type="ECO:0000256" key="8">
    <source>
        <dbReference type="ARBA" id="ARBA00074133"/>
    </source>
</evidence>
<feature type="chain" id="PRO_5016197024" description="Putative alpha-L-fucosidase" evidence="10">
    <location>
        <begin position="21"/>
        <end position="470"/>
    </location>
</feature>
<comment type="similarity">
    <text evidence="2 10">Belongs to the glycosyl hydrolase 29 family.</text>
</comment>
<dbReference type="PRINTS" id="PR00741">
    <property type="entry name" value="GLHYDRLASE29"/>
</dbReference>
<dbReference type="InterPro" id="IPR013780">
    <property type="entry name" value="Glyco_hydro_b"/>
</dbReference>
<comment type="function">
    <text evidence="1">Alpha-L-fucosidase is responsible for hydrolyzing the alpha-1,6-linked fucose joined to the reducing-end N-acetylglucosamine of the carbohydrate moieties of glycoproteins.</text>
</comment>
<dbReference type="Gene3D" id="3.20.20.80">
    <property type="entry name" value="Glycosidases"/>
    <property type="match status" value="1"/>
</dbReference>
<dbReference type="InterPro" id="IPR000933">
    <property type="entry name" value="Glyco_hydro_29"/>
</dbReference>
<dbReference type="InterPro" id="IPR017853">
    <property type="entry name" value="GH"/>
</dbReference>
<dbReference type="Gene3D" id="2.60.40.1180">
    <property type="entry name" value="Golgi alpha-mannosidase II"/>
    <property type="match status" value="1"/>
</dbReference>
<dbReference type="Pfam" id="PF16757">
    <property type="entry name" value="Fucosidase_C"/>
    <property type="match status" value="1"/>
</dbReference>
<keyword evidence="7 10" id="KW-0326">Glycosidase</keyword>
<dbReference type="Proteomes" id="UP000198287">
    <property type="component" value="Unassembled WGS sequence"/>
</dbReference>
<evidence type="ECO:0000256" key="10">
    <source>
        <dbReference type="PIRNR" id="PIRNR001092"/>
    </source>
</evidence>
<dbReference type="GO" id="GO:0006004">
    <property type="term" value="P:fucose metabolic process"/>
    <property type="evidence" value="ECO:0007669"/>
    <property type="project" value="InterPro"/>
</dbReference>
<dbReference type="Pfam" id="PF01120">
    <property type="entry name" value="Alpha_L_fucos"/>
    <property type="match status" value="1"/>
</dbReference>
<evidence type="ECO:0000256" key="1">
    <source>
        <dbReference type="ARBA" id="ARBA00004071"/>
    </source>
</evidence>
<evidence type="ECO:0000313" key="15">
    <source>
        <dbReference type="Proteomes" id="UP000198287"/>
    </source>
</evidence>
<dbReference type="InterPro" id="IPR057739">
    <property type="entry name" value="Glyco_hydro_29_N"/>
</dbReference>
<keyword evidence="6" id="KW-0325">Glycoprotein</keyword>
<dbReference type="AlphaFoldDB" id="A0A226ED73"/>
<dbReference type="InterPro" id="IPR016286">
    <property type="entry name" value="FUC_metazoa-typ"/>
</dbReference>
<dbReference type="SUPFAM" id="SSF51445">
    <property type="entry name" value="(Trans)glycosidases"/>
    <property type="match status" value="1"/>
</dbReference>
<dbReference type="PIRSF" id="PIRSF001092">
    <property type="entry name" value="Alpha-L-fucosidase"/>
    <property type="match status" value="1"/>
</dbReference>
<proteinExistence type="inferred from homology"/>
<organism evidence="14 15">
    <name type="scientific">Folsomia candida</name>
    <name type="common">Springtail</name>
    <dbReference type="NCBI Taxonomy" id="158441"/>
    <lineage>
        <taxon>Eukaryota</taxon>
        <taxon>Metazoa</taxon>
        <taxon>Ecdysozoa</taxon>
        <taxon>Arthropoda</taxon>
        <taxon>Hexapoda</taxon>
        <taxon>Collembola</taxon>
        <taxon>Entomobryomorpha</taxon>
        <taxon>Isotomoidea</taxon>
        <taxon>Isotomidae</taxon>
        <taxon>Proisotominae</taxon>
        <taxon>Folsomia</taxon>
    </lineage>
</organism>
<dbReference type="OMA" id="AREIQPW"/>
<dbReference type="InterPro" id="IPR031919">
    <property type="entry name" value="Fucosidase_C"/>
</dbReference>
<feature type="signal peptide" evidence="10">
    <location>
        <begin position="1"/>
        <end position="20"/>
    </location>
</feature>
<accession>A0A226ED73</accession>
<dbReference type="EC" id="3.2.1.51" evidence="3"/>
<dbReference type="EMBL" id="LNIX01000005">
    <property type="protein sequence ID" value="OXA54606.1"/>
    <property type="molecule type" value="Genomic_DNA"/>
</dbReference>
<dbReference type="PANTHER" id="PTHR10030">
    <property type="entry name" value="ALPHA-L-FUCOSIDASE"/>
    <property type="match status" value="1"/>
</dbReference>
<keyword evidence="5 10" id="KW-0378">Hydrolase</keyword>
<feature type="domain" description="Alpha-L-fucosidase C-terminal" evidence="13">
    <location>
        <begin position="380"/>
        <end position="460"/>
    </location>
</feature>
<keyword evidence="15" id="KW-1185">Reference proteome</keyword>
<comment type="caution">
    <text evidence="14">The sequence shown here is derived from an EMBL/GenBank/DDBJ whole genome shotgun (WGS) entry which is preliminary data.</text>
</comment>
<evidence type="ECO:0000313" key="14">
    <source>
        <dbReference type="EMBL" id="OXA54606.1"/>
    </source>
</evidence>
<evidence type="ECO:0000256" key="7">
    <source>
        <dbReference type="ARBA" id="ARBA00023295"/>
    </source>
</evidence>
<reference evidence="14 15" key="1">
    <citation type="submission" date="2015-12" db="EMBL/GenBank/DDBJ databases">
        <title>The genome of Folsomia candida.</title>
        <authorList>
            <person name="Faddeeva A."/>
            <person name="Derks M.F."/>
            <person name="Anvar Y."/>
            <person name="Smit S."/>
            <person name="Van Straalen N."/>
            <person name="Roelofs D."/>
        </authorList>
    </citation>
    <scope>NUCLEOTIDE SEQUENCE [LARGE SCALE GENOMIC DNA]</scope>
    <source>
        <strain evidence="14 15">VU population</strain>
        <tissue evidence="14">Whole body</tissue>
    </source>
</reference>
<evidence type="ECO:0000256" key="5">
    <source>
        <dbReference type="ARBA" id="ARBA00022801"/>
    </source>
</evidence>
<dbReference type="GO" id="GO:0016139">
    <property type="term" value="P:glycoside catabolic process"/>
    <property type="evidence" value="ECO:0007669"/>
    <property type="project" value="TreeGrafter"/>
</dbReference>
<evidence type="ECO:0000256" key="9">
    <source>
        <dbReference type="ARBA" id="ARBA00081661"/>
    </source>
</evidence>